<dbReference type="RefSeq" id="WP_014868631.1">
    <property type="nucleotide sequence ID" value="NZ_AP018493.1"/>
</dbReference>
<organism evidence="1 2">
    <name type="scientific">Melissococcus plutonius</name>
    <dbReference type="NCBI Taxonomy" id="33970"/>
    <lineage>
        <taxon>Bacteria</taxon>
        <taxon>Bacillati</taxon>
        <taxon>Bacillota</taxon>
        <taxon>Bacilli</taxon>
        <taxon>Lactobacillales</taxon>
        <taxon>Enterococcaceae</taxon>
        <taxon>Melissococcus</taxon>
    </lineage>
</organism>
<dbReference type="EMBL" id="AP018493">
    <property type="protein sequence ID" value="BBC61713.1"/>
    <property type="molecule type" value="Genomic_DNA"/>
</dbReference>
<dbReference type="GeneID" id="69060427"/>
<dbReference type="Proteomes" id="UP000269226">
    <property type="component" value="Plasmid pMP1"/>
</dbReference>
<sequence>MEVTINNSKFNTKKKFLTLITGIAFLAFLFTLYGGMKVNAAEVSKSTSPFSTGDYIRDTNGNPLSPDRYYKVKTDVLVSDTIEEVYYWYDHGDMIGKQWINLTSRSSAGDKYNIDYGQEDIRLGNRLRLHDSQGGYMHILKDQGQISWVPHGGLVTQGRGEDANYFNITRADHRGYAYALNDGLLKADIHNTGSLITANRGTNYPFYIEFEPIN</sequence>
<geneLocation type="plasmid" evidence="2">
    <name>pmp1 dat561 dna</name>
</geneLocation>
<proteinExistence type="predicted"/>
<reference evidence="1 2" key="1">
    <citation type="submission" date="2018-01" db="EMBL/GenBank/DDBJ databases">
        <title>Whole genome sequence of Melissococcus plutonius DAT561.</title>
        <authorList>
            <person name="Okumura K."/>
            <person name="Takamatsu D."/>
            <person name="Okura M."/>
        </authorList>
    </citation>
    <scope>NUCLEOTIDE SEQUENCE [LARGE SCALE GENOMIC DNA]</scope>
    <source>
        <strain evidence="1 2">DAT561</strain>
        <plasmid evidence="2">pmp1 dat561 dna</plasmid>
    </source>
</reference>
<protein>
    <submittedName>
        <fullName evidence="1">Uncharacterized protein</fullName>
    </submittedName>
</protein>
<dbReference type="AlphaFoldDB" id="A0A2Z5Y4P0"/>
<gene>
    <name evidence="1" type="ORF">DAT561_p1010</name>
</gene>
<name>A0A2Z5Y4P0_9ENTE</name>
<keyword evidence="1" id="KW-0614">Plasmid</keyword>
<evidence type="ECO:0000313" key="1">
    <source>
        <dbReference type="EMBL" id="BBC61713.1"/>
    </source>
</evidence>
<evidence type="ECO:0000313" key="2">
    <source>
        <dbReference type="Proteomes" id="UP000269226"/>
    </source>
</evidence>
<accession>A0A2Z5Y4P0</accession>